<protein>
    <submittedName>
        <fullName evidence="11">Leucine-rich repeat receptor-like protein kinase PXC2</fullName>
    </submittedName>
</protein>
<keyword evidence="12" id="KW-1185">Reference proteome</keyword>
<evidence type="ECO:0000256" key="5">
    <source>
        <dbReference type="ARBA" id="ARBA00022729"/>
    </source>
</evidence>
<comment type="caution">
    <text evidence="11">The sequence shown here is derived from an EMBL/GenBank/DDBJ whole genome shotgun (WGS) entry which is preliminary data.</text>
</comment>
<keyword evidence="3" id="KW-0134">Cell wall</keyword>
<keyword evidence="4" id="KW-0433">Leucine-rich repeat</keyword>
<comment type="subcellular location">
    <subcellularLocation>
        <location evidence="1">Membrane</location>
        <topology evidence="1">Peripheral membrane protein</topology>
    </subcellularLocation>
    <subcellularLocation>
        <location evidence="2">Secreted</location>
        <location evidence="2">Cell wall</location>
    </subcellularLocation>
</comment>
<dbReference type="InterPro" id="IPR013210">
    <property type="entry name" value="LRR_N_plant-typ"/>
</dbReference>
<dbReference type="Pfam" id="PF08263">
    <property type="entry name" value="LRRNT_2"/>
    <property type="match status" value="1"/>
</dbReference>
<dbReference type="PANTHER" id="PTHR48059">
    <property type="entry name" value="POLYGALACTURONASE INHIBITOR 1"/>
    <property type="match status" value="1"/>
</dbReference>
<evidence type="ECO:0000256" key="6">
    <source>
        <dbReference type="ARBA" id="ARBA00022737"/>
    </source>
</evidence>
<evidence type="ECO:0000256" key="1">
    <source>
        <dbReference type="ARBA" id="ARBA00004170"/>
    </source>
</evidence>
<keyword evidence="5 9" id="KW-0732">Signal</keyword>
<dbReference type="PANTHER" id="PTHR48059:SF19">
    <property type="entry name" value="RECEPTOR-LIKE PROTEIN KINASE 5"/>
    <property type="match status" value="1"/>
</dbReference>
<dbReference type="Gene3D" id="3.80.10.10">
    <property type="entry name" value="Ribonuclease Inhibitor"/>
    <property type="match status" value="1"/>
</dbReference>
<evidence type="ECO:0000256" key="9">
    <source>
        <dbReference type="SAM" id="SignalP"/>
    </source>
</evidence>
<dbReference type="KEGG" id="qsa:O6P43_026437"/>
<dbReference type="AlphaFoldDB" id="A0AAD7L3I9"/>
<proteinExistence type="inferred from homology"/>
<dbReference type="GO" id="GO:0016301">
    <property type="term" value="F:kinase activity"/>
    <property type="evidence" value="ECO:0007669"/>
    <property type="project" value="UniProtKB-KW"/>
</dbReference>
<evidence type="ECO:0000256" key="3">
    <source>
        <dbReference type="ARBA" id="ARBA00022512"/>
    </source>
</evidence>
<keyword evidence="11" id="KW-0418">Kinase</keyword>
<keyword evidence="7" id="KW-0472">Membrane</keyword>
<keyword evidence="3" id="KW-0964">Secreted</keyword>
<evidence type="ECO:0000313" key="12">
    <source>
        <dbReference type="Proteomes" id="UP001163823"/>
    </source>
</evidence>
<dbReference type="Proteomes" id="UP001163823">
    <property type="component" value="Chromosome 11"/>
</dbReference>
<name>A0AAD7L3I9_QUISA</name>
<keyword evidence="11" id="KW-0675">Receptor</keyword>
<feature type="chain" id="PRO_5042052601" evidence="9">
    <location>
        <begin position="31"/>
        <end position="201"/>
    </location>
</feature>
<keyword evidence="11" id="KW-0808">Transferase</keyword>
<organism evidence="11 12">
    <name type="scientific">Quillaja saponaria</name>
    <name type="common">Soap bark tree</name>
    <dbReference type="NCBI Taxonomy" id="32244"/>
    <lineage>
        <taxon>Eukaryota</taxon>
        <taxon>Viridiplantae</taxon>
        <taxon>Streptophyta</taxon>
        <taxon>Embryophyta</taxon>
        <taxon>Tracheophyta</taxon>
        <taxon>Spermatophyta</taxon>
        <taxon>Magnoliopsida</taxon>
        <taxon>eudicotyledons</taxon>
        <taxon>Gunneridae</taxon>
        <taxon>Pentapetalae</taxon>
        <taxon>rosids</taxon>
        <taxon>fabids</taxon>
        <taxon>Fabales</taxon>
        <taxon>Quillajaceae</taxon>
        <taxon>Quillaja</taxon>
    </lineage>
</organism>
<dbReference type="FunFam" id="3.80.10.10:FF:000400">
    <property type="entry name" value="Nuclear pore complex protein NUP107"/>
    <property type="match status" value="1"/>
</dbReference>
<keyword evidence="6" id="KW-0677">Repeat</keyword>
<evidence type="ECO:0000256" key="7">
    <source>
        <dbReference type="ARBA" id="ARBA00023136"/>
    </source>
</evidence>
<sequence>MKLYHSHFSSSFILFLFLSIFTIQYLNVTAATCHVDDETGLLGFKSGITADPSGILSSWKKGTDCCTWAGVTCLNNHRVTSFRSFGLSGQIPANIGNLTQLEAFSLEGNQFTGNIPSSLSELTGLTQLKLGGNFLTREVPDGIRRLKNLTLLSLDRNRLSGTIPGFLLVLHKSPNSGTFSQQIFRENPDIDFNTGSETSLP</sequence>
<dbReference type="SUPFAM" id="SSF52058">
    <property type="entry name" value="L domain-like"/>
    <property type="match status" value="1"/>
</dbReference>
<evidence type="ECO:0000313" key="11">
    <source>
        <dbReference type="EMBL" id="KAJ7950221.1"/>
    </source>
</evidence>
<reference evidence="11" key="1">
    <citation type="journal article" date="2023" name="Science">
        <title>Elucidation of the pathway for biosynthesis of saponin adjuvants from the soapbark tree.</title>
        <authorList>
            <person name="Reed J."/>
            <person name="Orme A."/>
            <person name="El-Demerdash A."/>
            <person name="Owen C."/>
            <person name="Martin L.B.B."/>
            <person name="Misra R.C."/>
            <person name="Kikuchi S."/>
            <person name="Rejzek M."/>
            <person name="Martin A.C."/>
            <person name="Harkess A."/>
            <person name="Leebens-Mack J."/>
            <person name="Louveau T."/>
            <person name="Stephenson M.J."/>
            <person name="Osbourn A."/>
        </authorList>
    </citation>
    <scope>NUCLEOTIDE SEQUENCE</scope>
    <source>
        <strain evidence="11">S10</strain>
    </source>
</reference>
<gene>
    <name evidence="11" type="ORF">O6P43_026437</name>
</gene>
<dbReference type="InterPro" id="IPR032675">
    <property type="entry name" value="LRR_dom_sf"/>
</dbReference>
<accession>A0AAD7L3I9</accession>
<evidence type="ECO:0000256" key="4">
    <source>
        <dbReference type="ARBA" id="ARBA00022614"/>
    </source>
</evidence>
<dbReference type="InterPro" id="IPR051848">
    <property type="entry name" value="PGIP"/>
</dbReference>
<dbReference type="Pfam" id="PF13855">
    <property type="entry name" value="LRR_8"/>
    <property type="match status" value="1"/>
</dbReference>
<evidence type="ECO:0000259" key="10">
    <source>
        <dbReference type="Pfam" id="PF08263"/>
    </source>
</evidence>
<feature type="signal peptide" evidence="9">
    <location>
        <begin position="1"/>
        <end position="30"/>
    </location>
</feature>
<feature type="domain" description="Leucine-rich repeat-containing N-terminal plant-type" evidence="10">
    <location>
        <begin position="36"/>
        <end position="73"/>
    </location>
</feature>
<dbReference type="InterPro" id="IPR001611">
    <property type="entry name" value="Leu-rich_rpt"/>
</dbReference>
<evidence type="ECO:0000256" key="8">
    <source>
        <dbReference type="ARBA" id="ARBA00038043"/>
    </source>
</evidence>
<comment type="similarity">
    <text evidence="8">Belongs to the polygalacturonase-inhibiting protein family.</text>
</comment>
<evidence type="ECO:0000256" key="2">
    <source>
        <dbReference type="ARBA" id="ARBA00004191"/>
    </source>
</evidence>
<dbReference type="EMBL" id="JARAOO010000011">
    <property type="protein sequence ID" value="KAJ7950221.1"/>
    <property type="molecule type" value="Genomic_DNA"/>
</dbReference>
<dbReference type="GO" id="GO:0016020">
    <property type="term" value="C:membrane"/>
    <property type="evidence" value="ECO:0007669"/>
    <property type="project" value="UniProtKB-SubCell"/>
</dbReference>